<evidence type="ECO:0000256" key="1">
    <source>
        <dbReference type="ARBA" id="ARBA00004651"/>
    </source>
</evidence>
<name>A0A538TDF6_UNCEI</name>
<gene>
    <name evidence="7" type="ORF">E6K71_09800</name>
    <name evidence="8" type="ORF">E6K75_00900</name>
</gene>
<protein>
    <submittedName>
        <fullName evidence="8">YjgP/YjgQ family permease</fullName>
    </submittedName>
</protein>
<dbReference type="Proteomes" id="UP000320913">
    <property type="component" value="Unassembled WGS sequence"/>
</dbReference>
<evidence type="ECO:0000256" key="2">
    <source>
        <dbReference type="ARBA" id="ARBA00022475"/>
    </source>
</evidence>
<dbReference type="EMBL" id="VBOV01000021">
    <property type="protein sequence ID" value="TMQ61660.1"/>
    <property type="molecule type" value="Genomic_DNA"/>
</dbReference>
<proteinExistence type="predicted"/>
<comment type="subcellular location">
    <subcellularLocation>
        <location evidence="1">Cell membrane</location>
        <topology evidence="1">Multi-pass membrane protein</topology>
    </subcellularLocation>
</comment>
<dbReference type="AlphaFoldDB" id="A0A538TDF6"/>
<dbReference type="GO" id="GO:0043190">
    <property type="term" value="C:ATP-binding cassette (ABC) transporter complex"/>
    <property type="evidence" value="ECO:0007669"/>
    <property type="project" value="TreeGrafter"/>
</dbReference>
<dbReference type="Pfam" id="PF03739">
    <property type="entry name" value="LptF_LptG"/>
    <property type="match status" value="1"/>
</dbReference>
<accession>A0A538TDF6</accession>
<evidence type="ECO:0000256" key="6">
    <source>
        <dbReference type="SAM" id="Phobius"/>
    </source>
</evidence>
<feature type="transmembrane region" description="Helical" evidence="6">
    <location>
        <begin position="396"/>
        <end position="416"/>
    </location>
</feature>
<reference evidence="9 10" key="1">
    <citation type="journal article" date="2019" name="Nat. Microbiol.">
        <title>Mediterranean grassland soil C-N compound turnover is dependent on rainfall and depth, and is mediated by genomically divergent microorganisms.</title>
        <authorList>
            <person name="Diamond S."/>
            <person name="Andeer P.F."/>
            <person name="Li Z."/>
            <person name="Crits-Christoph A."/>
            <person name="Burstein D."/>
            <person name="Anantharaman K."/>
            <person name="Lane K.R."/>
            <person name="Thomas B.C."/>
            <person name="Pan C."/>
            <person name="Northen T.R."/>
            <person name="Banfield J.F."/>
        </authorList>
    </citation>
    <scope>NUCLEOTIDE SEQUENCE [LARGE SCALE GENOMIC DNA]</scope>
    <source>
        <strain evidence="7">WS_1</strain>
        <strain evidence="8">WS_5</strain>
    </source>
</reference>
<feature type="transmembrane region" description="Helical" evidence="6">
    <location>
        <begin position="53"/>
        <end position="75"/>
    </location>
</feature>
<dbReference type="EMBL" id="VBOR01000110">
    <property type="protein sequence ID" value="TMQ47452.1"/>
    <property type="molecule type" value="Genomic_DNA"/>
</dbReference>
<evidence type="ECO:0000256" key="3">
    <source>
        <dbReference type="ARBA" id="ARBA00022692"/>
    </source>
</evidence>
<organism evidence="8 10">
    <name type="scientific">Eiseniibacteriota bacterium</name>
    <dbReference type="NCBI Taxonomy" id="2212470"/>
    <lineage>
        <taxon>Bacteria</taxon>
        <taxon>Candidatus Eiseniibacteriota</taxon>
    </lineage>
</organism>
<evidence type="ECO:0000313" key="9">
    <source>
        <dbReference type="Proteomes" id="UP000316292"/>
    </source>
</evidence>
<keyword evidence="5 6" id="KW-0472">Membrane</keyword>
<dbReference type="PANTHER" id="PTHR33529:SF6">
    <property type="entry name" value="YJGP_YJGQ FAMILY PERMEASE"/>
    <property type="match status" value="1"/>
</dbReference>
<dbReference type="PANTHER" id="PTHR33529">
    <property type="entry name" value="SLR0882 PROTEIN-RELATED"/>
    <property type="match status" value="1"/>
</dbReference>
<dbReference type="GO" id="GO:0015920">
    <property type="term" value="P:lipopolysaccharide transport"/>
    <property type="evidence" value="ECO:0007669"/>
    <property type="project" value="TreeGrafter"/>
</dbReference>
<feature type="transmembrane region" description="Helical" evidence="6">
    <location>
        <begin position="371"/>
        <end position="389"/>
    </location>
</feature>
<comment type="caution">
    <text evidence="8">The sequence shown here is derived from an EMBL/GenBank/DDBJ whole genome shotgun (WGS) entry which is preliminary data.</text>
</comment>
<dbReference type="InterPro" id="IPR005495">
    <property type="entry name" value="LptG/LptF_permease"/>
</dbReference>
<feature type="transmembrane region" description="Helical" evidence="6">
    <location>
        <begin position="436"/>
        <end position="454"/>
    </location>
</feature>
<evidence type="ECO:0000313" key="7">
    <source>
        <dbReference type="EMBL" id="TMQ47452.1"/>
    </source>
</evidence>
<evidence type="ECO:0000313" key="8">
    <source>
        <dbReference type="EMBL" id="TMQ61660.1"/>
    </source>
</evidence>
<keyword evidence="2" id="KW-1003">Cell membrane</keyword>
<evidence type="ECO:0000256" key="4">
    <source>
        <dbReference type="ARBA" id="ARBA00022989"/>
    </source>
</evidence>
<evidence type="ECO:0000313" key="10">
    <source>
        <dbReference type="Proteomes" id="UP000320913"/>
    </source>
</evidence>
<keyword evidence="3 6" id="KW-0812">Transmembrane</keyword>
<dbReference type="Proteomes" id="UP000316292">
    <property type="component" value="Unassembled WGS sequence"/>
</dbReference>
<evidence type="ECO:0000256" key="5">
    <source>
        <dbReference type="ARBA" id="ARBA00023136"/>
    </source>
</evidence>
<feature type="transmembrane region" description="Helical" evidence="6">
    <location>
        <begin position="96"/>
        <end position="117"/>
    </location>
</feature>
<keyword evidence="4 6" id="KW-1133">Transmembrane helix</keyword>
<feature type="transmembrane region" description="Helical" evidence="6">
    <location>
        <begin position="12"/>
        <end position="33"/>
    </location>
</feature>
<sequence length="472" mass="52483">MRILERYVLREHLFPFLIGFSIVIFLLTLDFLFDLVDLAVGKGISAGIVLELFALSMGWMLALAVPCAVLIATLATFGRLAQDNEIAAMRANGINLLRIIGAPLFAATVLALGLVLFNNHVLPETNHALANLMVDVSRKRPTTQISEGVFIDGFEGYNIFVEKVNNRTNEIRGVKIYQLNSSARPTTILADWGVFHSSPDGRVVTLELHDGEIHEMPPNDQERVYRRLMFKTHVINIRNAGAELERSDSSARGDREMSLGMMRGQIRNLNKDLLNSTSARDALIHQAGFKNYDDFVKAAVPRQPPRGVWGFFRNVLRAISPIRPPAALPSGSPPRLFINPVTMDLIQMRQIEVDALDRRINSLDVEIQKKFSIPAACIVFVLVGAPLGIRARKSGIGVAFLSILFFVFYYLCLAGGEELADRRFLDPAVAMWTPNVVIGLIGLYLTLRAAEVIPRPRRRPRRVMSTHPVAAA</sequence>